<dbReference type="KEGG" id="epa:114574331"/>
<evidence type="ECO:0000256" key="2">
    <source>
        <dbReference type="ARBA" id="ARBA00022771"/>
    </source>
</evidence>
<keyword evidence="8" id="KW-1185">Reference proteome</keyword>
<keyword evidence="3" id="KW-0862">Zinc</keyword>
<evidence type="ECO:0000313" key="7">
    <source>
        <dbReference type="EnsemblMetazoa" id="XP_028519750.1"/>
    </source>
</evidence>
<feature type="compositionally biased region" description="Basic residues" evidence="5">
    <location>
        <begin position="15"/>
        <end position="25"/>
    </location>
</feature>
<organism evidence="7 8">
    <name type="scientific">Exaiptasia diaphana</name>
    <name type="common">Tropical sea anemone</name>
    <name type="synonym">Aiptasia pulchella</name>
    <dbReference type="NCBI Taxonomy" id="2652724"/>
    <lineage>
        <taxon>Eukaryota</taxon>
        <taxon>Metazoa</taxon>
        <taxon>Cnidaria</taxon>
        <taxon>Anthozoa</taxon>
        <taxon>Hexacorallia</taxon>
        <taxon>Actiniaria</taxon>
        <taxon>Aiptasiidae</taxon>
        <taxon>Exaiptasia</taxon>
    </lineage>
</organism>
<dbReference type="SUPFAM" id="SSF57850">
    <property type="entry name" value="RING/U-box"/>
    <property type="match status" value="1"/>
</dbReference>
<dbReference type="CDD" id="cd16504">
    <property type="entry name" value="RING-HC_COP1"/>
    <property type="match status" value="1"/>
</dbReference>
<dbReference type="InterPro" id="IPR042755">
    <property type="entry name" value="COP1"/>
</dbReference>
<dbReference type="Pfam" id="PF13923">
    <property type="entry name" value="zf-C3HC4_2"/>
    <property type="match status" value="1"/>
</dbReference>
<proteinExistence type="predicted"/>
<dbReference type="InterPro" id="IPR013083">
    <property type="entry name" value="Znf_RING/FYVE/PHD"/>
</dbReference>
<evidence type="ECO:0000313" key="8">
    <source>
        <dbReference type="Proteomes" id="UP000887567"/>
    </source>
</evidence>
<dbReference type="OMA" id="FLCKEFK"/>
<dbReference type="PANTHER" id="PTHR44080:SF1">
    <property type="entry name" value="E3 UBIQUITIN-PROTEIN LIGASE COP1"/>
    <property type="match status" value="1"/>
</dbReference>
<dbReference type="Gene3D" id="3.30.40.10">
    <property type="entry name" value="Zinc/RING finger domain, C3HC4 (zinc finger)"/>
    <property type="match status" value="1"/>
</dbReference>
<keyword evidence="1" id="KW-0479">Metal-binding</keyword>
<dbReference type="PROSITE" id="PS50089">
    <property type="entry name" value="ZF_RING_2"/>
    <property type="match status" value="1"/>
</dbReference>
<dbReference type="GO" id="GO:0043161">
    <property type="term" value="P:proteasome-mediated ubiquitin-dependent protein catabolic process"/>
    <property type="evidence" value="ECO:0007669"/>
    <property type="project" value="TreeGrafter"/>
</dbReference>
<dbReference type="Proteomes" id="UP000887567">
    <property type="component" value="Unplaced"/>
</dbReference>
<protein>
    <recommendedName>
        <fullName evidence="6">RING-type domain-containing protein</fullName>
    </recommendedName>
</protein>
<dbReference type="PANTHER" id="PTHR44080">
    <property type="entry name" value="E3 UBIQUITIN-PROTEIN LIGASE COP1"/>
    <property type="match status" value="1"/>
</dbReference>
<dbReference type="GO" id="GO:0008270">
    <property type="term" value="F:zinc ion binding"/>
    <property type="evidence" value="ECO:0007669"/>
    <property type="project" value="UniProtKB-KW"/>
</dbReference>
<evidence type="ECO:0000256" key="4">
    <source>
        <dbReference type="PROSITE-ProRule" id="PRU00175"/>
    </source>
</evidence>
<feature type="region of interest" description="Disordered" evidence="5">
    <location>
        <begin position="1"/>
        <end position="40"/>
    </location>
</feature>
<dbReference type="InterPro" id="IPR017907">
    <property type="entry name" value="Znf_RING_CS"/>
</dbReference>
<feature type="domain" description="RING-type" evidence="6">
    <location>
        <begin position="45"/>
        <end position="83"/>
    </location>
</feature>
<dbReference type="GO" id="GO:0061630">
    <property type="term" value="F:ubiquitin protein ligase activity"/>
    <property type="evidence" value="ECO:0007669"/>
    <property type="project" value="InterPro"/>
</dbReference>
<dbReference type="RefSeq" id="XP_028519750.1">
    <property type="nucleotide sequence ID" value="XM_028663949.1"/>
</dbReference>
<sequence>MARDLGSSSSSQRGGGRRRGNKRPHPPIYGGITNSFSDRNSDFLCPICFDTIDEAFMTKCGHTFCYQCINRSLSESNRCPKCNFIIEKADQIFPNFLCKEFKERRIIFSVNIDDLSKQEFSKS</sequence>
<evidence type="ECO:0000256" key="1">
    <source>
        <dbReference type="ARBA" id="ARBA00022723"/>
    </source>
</evidence>
<evidence type="ECO:0000256" key="3">
    <source>
        <dbReference type="ARBA" id="ARBA00022833"/>
    </source>
</evidence>
<feature type="compositionally biased region" description="Low complexity" evidence="5">
    <location>
        <begin position="1"/>
        <end position="12"/>
    </location>
</feature>
<accession>A0A913YW56</accession>
<evidence type="ECO:0000259" key="6">
    <source>
        <dbReference type="PROSITE" id="PS50089"/>
    </source>
</evidence>
<dbReference type="PROSITE" id="PS00518">
    <property type="entry name" value="ZF_RING_1"/>
    <property type="match status" value="1"/>
</dbReference>
<keyword evidence="2 4" id="KW-0863">Zinc-finger</keyword>
<dbReference type="SMART" id="SM00184">
    <property type="entry name" value="RING"/>
    <property type="match status" value="1"/>
</dbReference>
<dbReference type="OrthoDB" id="273771at2759"/>
<evidence type="ECO:0000256" key="5">
    <source>
        <dbReference type="SAM" id="MobiDB-lite"/>
    </source>
</evidence>
<reference evidence="7" key="1">
    <citation type="submission" date="2022-11" db="UniProtKB">
        <authorList>
            <consortium name="EnsemblMetazoa"/>
        </authorList>
    </citation>
    <scope>IDENTIFICATION</scope>
</reference>
<dbReference type="EnsemblMetazoa" id="XM_028663949.1">
    <property type="protein sequence ID" value="XP_028519750.1"/>
    <property type="gene ID" value="LOC114574331"/>
</dbReference>
<dbReference type="AlphaFoldDB" id="A0A913YW56"/>
<name>A0A913YW56_EXADI</name>
<dbReference type="GeneID" id="114574331"/>
<dbReference type="InterPro" id="IPR001841">
    <property type="entry name" value="Znf_RING"/>
</dbReference>